<feature type="signal peptide" evidence="1">
    <location>
        <begin position="1"/>
        <end position="17"/>
    </location>
</feature>
<proteinExistence type="predicted"/>
<comment type="caution">
    <text evidence="2">The sequence shown here is derived from an EMBL/GenBank/DDBJ whole genome shotgun (WGS) entry which is preliminary data.</text>
</comment>
<organism evidence="2 3">
    <name type="scientific">Bugula neritina</name>
    <name type="common">Brown bryozoan</name>
    <name type="synonym">Sertularia neritina</name>
    <dbReference type="NCBI Taxonomy" id="10212"/>
    <lineage>
        <taxon>Eukaryota</taxon>
        <taxon>Metazoa</taxon>
        <taxon>Spiralia</taxon>
        <taxon>Lophotrochozoa</taxon>
        <taxon>Bryozoa</taxon>
        <taxon>Gymnolaemata</taxon>
        <taxon>Cheilostomatida</taxon>
        <taxon>Flustrina</taxon>
        <taxon>Buguloidea</taxon>
        <taxon>Bugulidae</taxon>
        <taxon>Bugula</taxon>
    </lineage>
</organism>
<dbReference type="Proteomes" id="UP000593567">
    <property type="component" value="Unassembled WGS sequence"/>
</dbReference>
<evidence type="ECO:0000313" key="3">
    <source>
        <dbReference type="Proteomes" id="UP000593567"/>
    </source>
</evidence>
<feature type="chain" id="PRO_5029771272" evidence="1">
    <location>
        <begin position="18"/>
        <end position="513"/>
    </location>
</feature>
<name>A0A7J7K1S0_BUGNE</name>
<dbReference type="Gene3D" id="3.50.4.10">
    <property type="entry name" value="Hepatocyte Growth Factor"/>
    <property type="match status" value="1"/>
</dbReference>
<keyword evidence="3" id="KW-1185">Reference proteome</keyword>
<dbReference type="EMBL" id="VXIV02001556">
    <property type="protein sequence ID" value="KAF6031904.1"/>
    <property type="molecule type" value="Genomic_DNA"/>
</dbReference>
<dbReference type="AlphaFoldDB" id="A0A7J7K1S0"/>
<evidence type="ECO:0000313" key="2">
    <source>
        <dbReference type="EMBL" id="KAF6031904.1"/>
    </source>
</evidence>
<accession>A0A7J7K1S0</accession>
<reference evidence="2" key="1">
    <citation type="submission" date="2020-06" db="EMBL/GenBank/DDBJ databases">
        <title>Draft genome of Bugula neritina, a colonial animal packing powerful symbionts and potential medicines.</title>
        <authorList>
            <person name="Rayko M."/>
        </authorList>
    </citation>
    <scope>NUCLEOTIDE SEQUENCE [LARGE SCALE GENOMIC DNA]</scope>
    <source>
        <strain evidence="2">Kwan_BN1</strain>
    </source>
</reference>
<sequence length="513" mass="58588">MIAKASYLCIWIILSHAHVDVFGQQTSINLSPLQAQRLWDDGQILGQSISFIHPFSLGTFTKCDEEEISKVFDSNFHLLESFSNERVHGTTAFRTRPAKRSIERDALSAEGCVMACLTEKEFVCRACDYFQANAGKCALHNITAYVYSENPFLGELHPDYAGNNVASTHYRIYLPEEPNPNCTDDDQQAYHNFALGWKAMEAGWYILAHDMLDKAIAIDSNYSMAYIGKILANKNMGYGLGDDVVPSYYEKLQEIANTADFRVKQSMQEQLLIEALIGLHSAPSLEEGLEVMIKIFSSDTTTKKNYILNVVDGNAQLLHFNNYKTIEGIAEDSNTFALQLLTHNLNPYKNGKNIISPESENTATGAMYTFEALEVKGAWQIYSDCVDIAEYYAYWNKGQKMLSDQRDFLFRNTIESDDTALFKEVGDNLVVHQLEVVYMSRSLRRINEYERLHFFQLQLALFDVAENHLLTLADVDEQTKNLLYRMTANAYFSTYDYIYDKYANEIEFDPDWL</sequence>
<keyword evidence="1" id="KW-0732">Signal</keyword>
<protein>
    <submittedName>
        <fullName evidence="2">Uncharacterized protein</fullName>
    </submittedName>
</protein>
<gene>
    <name evidence="2" type="ORF">EB796_009806</name>
</gene>
<evidence type="ECO:0000256" key="1">
    <source>
        <dbReference type="SAM" id="SignalP"/>
    </source>
</evidence>